<dbReference type="PANTHER" id="PTHR35861:SF1">
    <property type="entry name" value="PHAGE TAIL SHEATH PROTEIN"/>
    <property type="match status" value="1"/>
</dbReference>
<evidence type="ECO:0000256" key="2">
    <source>
        <dbReference type="SAM" id="MobiDB-lite"/>
    </source>
</evidence>
<dbReference type="OrthoDB" id="9767864at2"/>
<dbReference type="InterPro" id="IPR003959">
    <property type="entry name" value="ATPase_AAA_core"/>
</dbReference>
<dbReference type="InterPro" id="IPR052042">
    <property type="entry name" value="Tail_sheath_structural"/>
</dbReference>
<dbReference type="GO" id="GO:0016887">
    <property type="term" value="F:ATP hydrolysis activity"/>
    <property type="evidence" value="ECO:0007669"/>
    <property type="project" value="InterPro"/>
</dbReference>
<sequence length="448" mass="46655">MPPPAPGGALAPVEALPTSVTGFVGVADEGPLDSPVTVSSAAEYHAVFGPGLDAGRPLGHAVDLFFANGGAQAVVVRAPGPAPEQLVPPDGPGGLHALDDSGITVLVVPGLTADHPEQVRVALGWCAAYRAVLLLDLPPGPWTSGVRASLDEVGEHRERAAAYHPWVVVDGLAVPPSGAVAGVIARTDAQRGVWKAPAGVELRGIEGFTEALDRARTEELTGAGVNALRELPGRGRLVWGARTLAGAQTGDPATRYLSVRRLTDHVLASLTAGLDVVADRPGDAALWADVRRLSEDFLHALWRQGAFAGSRVDEACGVRCGPGQSMTEADVRAGRVVVSFWMAPVRPAEFDVHTLTLQAVPPAGRGRASSGPVDPVRVGLDRVDLGRVVSRYLEETEKNVGRILDHAQRSDPVLVVDEVDALFDRRTEGRASTGDSGAGGTSEEPGPR</sequence>
<reference evidence="5 6" key="1">
    <citation type="submission" date="2015-12" db="EMBL/GenBank/DDBJ databases">
        <title>Serinicoccus chungangenesis strain CD08_5 genome sequencing and assembly.</title>
        <authorList>
            <person name="Chander A.M."/>
            <person name="Kaur G."/>
            <person name="Nair G.R."/>
            <person name="Dhawan D.K."/>
            <person name="Kochhar R.K."/>
            <person name="Mayilraj S."/>
            <person name="Bhadada S.K."/>
        </authorList>
    </citation>
    <scope>NUCLEOTIDE SEQUENCE [LARGE SCALE GENOMIC DNA]</scope>
    <source>
        <strain evidence="5 6">CD08_5</strain>
    </source>
</reference>
<feature type="domain" description="ATPase AAA-type core" evidence="3">
    <location>
        <begin position="382"/>
        <end position="429"/>
    </location>
</feature>
<keyword evidence="6" id="KW-1185">Reference proteome</keyword>
<gene>
    <name evidence="5" type="ORF">AVL62_00840</name>
</gene>
<organism evidence="5 6">
    <name type="scientific">Serinicoccus chungangensis</name>
    <dbReference type="NCBI Taxonomy" id="767452"/>
    <lineage>
        <taxon>Bacteria</taxon>
        <taxon>Bacillati</taxon>
        <taxon>Actinomycetota</taxon>
        <taxon>Actinomycetes</taxon>
        <taxon>Micrococcales</taxon>
        <taxon>Ornithinimicrobiaceae</taxon>
        <taxon>Serinicoccus</taxon>
    </lineage>
</organism>
<evidence type="ECO:0000256" key="1">
    <source>
        <dbReference type="ARBA" id="ARBA00008005"/>
    </source>
</evidence>
<dbReference type="Gene3D" id="3.40.50.300">
    <property type="entry name" value="P-loop containing nucleotide triphosphate hydrolases"/>
    <property type="match status" value="1"/>
</dbReference>
<proteinExistence type="inferred from homology"/>
<dbReference type="EMBL" id="LQBL01000028">
    <property type="protein sequence ID" value="KUG53380.1"/>
    <property type="molecule type" value="Genomic_DNA"/>
</dbReference>
<dbReference type="AlphaFoldDB" id="A0A0W8I564"/>
<comment type="similarity">
    <text evidence="1">Belongs to the myoviridae tail sheath protein family.</text>
</comment>
<name>A0A0W8I564_9MICO</name>
<dbReference type="InterPro" id="IPR035089">
    <property type="entry name" value="Phage_sheath_subtilisin"/>
</dbReference>
<evidence type="ECO:0000259" key="3">
    <source>
        <dbReference type="Pfam" id="PF00004"/>
    </source>
</evidence>
<comment type="caution">
    <text evidence="5">The sequence shown here is derived from an EMBL/GenBank/DDBJ whole genome shotgun (WGS) entry which is preliminary data.</text>
</comment>
<dbReference type="InterPro" id="IPR027417">
    <property type="entry name" value="P-loop_NTPase"/>
</dbReference>
<accession>A0A0W8I564</accession>
<dbReference type="RefSeq" id="WP_058891388.1">
    <property type="nucleotide sequence ID" value="NZ_LQBL01000028.1"/>
</dbReference>
<dbReference type="Pfam" id="PF04984">
    <property type="entry name" value="Phage_sheath_1"/>
    <property type="match status" value="1"/>
</dbReference>
<dbReference type="Proteomes" id="UP000054837">
    <property type="component" value="Unassembled WGS sequence"/>
</dbReference>
<evidence type="ECO:0000259" key="4">
    <source>
        <dbReference type="Pfam" id="PF04984"/>
    </source>
</evidence>
<protein>
    <recommendedName>
        <fullName evidence="7">Tail sheath protein subtilisin-like domain-containing protein</fullName>
    </recommendedName>
</protein>
<evidence type="ECO:0000313" key="6">
    <source>
        <dbReference type="Proteomes" id="UP000054837"/>
    </source>
</evidence>
<feature type="region of interest" description="Disordered" evidence="2">
    <location>
        <begin position="425"/>
        <end position="448"/>
    </location>
</feature>
<dbReference type="Pfam" id="PF00004">
    <property type="entry name" value="AAA"/>
    <property type="match status" value="1"/>
</dbReference>
<dbReference type="STRING" id="767452.AVL62_00840"/>
<evidence type="ECO:0000313" key="5">
    <source>
        <dbReference type="EMBL" id="KUG53380.1"/>
    </source>
</evidence>
<dbReference type="PANTHER" id="PTHR35861">
    <property type="match status" value="1"/>
</dbReference>
<evidence type="ECO:0008006" key="7">
    <source>
        <dbReference type="Google" id="ProtNLM"/>
    </source>
</evidence>
<feature type="domain" description="Tail sheath protein subtilisin-like" evidence="4">
    <location>
        <begin position="159"/>
        <end position="244"/>
    </location>
</feature>
<dbReference type="Gene3D" id="3.40.50.11780">
    <property type="match status" value="1"/>
</dbReference>
<dbReference type="GO" id="GO:0005524">
    <property type="term" value="F:ATP binding"/>
    <property type="evidence" value="ECO:0007669"/>
    <property type="project" value="InterPro"/>
</dbReference>